<dbReference type="Proteomes" id="UP000462055">
    <property type="component" value="Unassembled WGS sequence"/>
</dbReference>
<reference evidence="1" key="1">
    <citation type="submission" date="2019-12" db="EMBL/GenBank/DDBJ databases">
        <title>Actinomadura physcomitrii sp. nov., a novel actinomycete isolated from moss [Physcomitrium sphaericum (Ludw) Fuernr].</title>
        <authorList>
            <person name="Zhuang X."/>
        </authorList>
    </citation>
    <scope>NUCLEOTIDE SEQUENCE [LARGE SCALE GENOMIC DNA]</scope>
    <source>
        <strain evidence="1">LD22</strain>
    </source>
</reference>
<sequence length="381" mass="38905">MGTGRRPVVMAVDIGTATTRIRTAAGLTVLATPPPGAIAAVLTRAAGTDRPVTCVVPDHWRDHGPGLARQELLHATVLPVGPATLIGRFAAVAAHAASRTGPGRYLVCDAGASGTGFGLCEVSGESVRLVDAVFDAGAGGDAFAEAVAPGHGREFAASAAQNAERLATVLATAREKALFRNALAVRAGDLEITAGVLLEAFEPFGARLAALAGRWSGASARTVLTGGFAAFPLVAEVLPDAAPLGPHAAVEGAALFAGEVFREAPLPDVRLPIHRIRHGLPVEAEIDVPGRPGRFAALTGRDLLLCHRREPPLGAPSLLLDDAGTLPVEVDGRPAPCRAAGLPPGAYRLGLRAATRGPVVALFPVAPDADPVPVPLERPAR</sequence>
<evidence type="ECO:0000313" key="2">
    <source>
        <dbReference type="Proteomes" id="UP000462055"/>
    </source>
</evidence>
<gene>
    <name evidence="1" type="ORF">F8568_020950</name>
</gene>
<protein>
    <recommendedName>
        <fullName evidence="3">Hsp70 family protein</fullName>
    </recommendedName>
</protein>
<proteinExistence type="predicted"/>
<name>A0A6I4MJI2_9ACTN</name>
<dbReference type="EMBL" id="WBMS02000016">
    <property type="protein sequence ID" value="MWA02799.1"/>
    <property type="molecule type" value="Genomic_DNA"/>
</dbReference>
<dbReference type="AlphaFoldDB" id="A0A6I4MJI2"/>
<evidence type="ECO:0008006" key="3">
    <source>
        <dbReference type="Google" id="ProtNLM"/>
    </source>
</evidence>
<dbReference type="RefSeq" id="WP_151595346.1">
    <property type="nucleotide sequence ID" value="NZ_WBMS02000016.1"/>
</dbReference>
<accession>A0A6I4MJI2</accession>
<organism evidence="1 2">
    <name type="scientific">Actinomadura physcomitrii</name>
    <dbReference type="NCBI Taxonomy" id="2650748"/>
    <lineage>
        <taxon>Bacteria</taxon>
        <taxon>Bacillati</taxon>
        <taxon>Actinomycetota</taxon>
        <taxon>Actinomycetes</taxon>
        <taxon>Streptosporangiales</taxon>
        <taxon>Thermomonosporaceae</taxon>
        <taxon>Actinomadura</taxon>
    </lineage>
</organism>
<comment type="caution">
    <text evidence="1">The sequence shown here is derived from an EMBL/GenBank/DDBJ whole genome shotgun (WGS) entry which is preliminary data.</text>
</comment>
<dbReference type="SUPFAM" id="SSF53067">
    <property type="entry name" value="Actin-like ATPase domain"/>
    <property type="match status" value="1"/>
</dbReference>
<dbReference type="InterPro" id="IPR043129">
    <property type="entry name" value="ATPase_NBD"/>
</dbReference>
<keyword evidence="2" id="KW-1185">Reference proteome</keyword>
<evidence type="ECO:0000313" key="1">
    <source>
        <dbReference type="EMBL" id="MWA02799.1"/>
    </source>
</evidence>